<comment type="similarity">
    <text evidence="2">Belongs to the peptidase M20 family.</text>
</comment>
<dbReference type="InParanoid" id="K3XW99"/>
<dbReference type="NCBIfam" id="TIGR01891">
    <property type="entry name" value="amidohydrolases"/>
    <property type="match status" value="1"/>
</dbReference>
<proteinExistence type="inferred from homology"/>
<dbReference type="Gramene" id="KQL11867">
    <property type="protein sequence ID" value="KQL11867"/>
    <property type="gene ID" value="SETIT_006207mg"/>
</dbReference>
<evidence type="ECO:0000256" key="1">
    <source>
        <dbReference type="ARBA" id="ARBA00003007"/>
    </source>
</evidence>
<protein>
    <recommendedName>
        <fullName evidence="8">Peptidase M20 dimerisation domain-containing protein</fullName>
    </recommendedName>
</protein>
<sequence>MLARATVDADAAPRCCRPVAQACSLPARELDQQPAAQLSSGVKNAAMAVVERRRRGHARRAVLLLLVVVTLPAAILAPAAGCSAATFLDEDVILGAAAAAAAKVGGGKQLGGGGGANTSGTRPRGRSAYYLGWKEEVAAMAGRPELAEWLRRVRRRIHERPELAYEEVETSRLVRDELAAMGVGFRHPLARTGVVATLGTGRPPVVALRADMDALPIQEAVEWEHKSRNPGKMHACGHDAHVAMLLGAARILKAREHHLKGTVKLLFQPAEESGCGAKRMIEDGALEGVEAIFAVHVSHQHPTSVIGSRTGALLAGCGFFKAVIRADMNEHRRSAADPILAASSTIISLQNLVSREADPLDSQVVSVAVVNGTGDGGVVLGGTFRAFSNASFYHLRRRIEEVIAAQPRVHGCLASVDFFEDESFYPPTVNDARMYGHVRRVAAELLGPGSYRDVPAMMGAEDFSFYSQAVPAGFYYIGVRNETLGSVHTGHSPYFMIDEDVLPTGAAVHAAIAERFLAEHGSLMGSPSADDLAREQEL</sequence>
<dbReference type="FunFam" id="3.30.70.360:FF:000001">
    <property type="entry name" value="N-acetyldiaminopimelate deacetylase"/>
    <property type="match status" value="1"/>
</dbReference>
<dbReference type="PANTHER" id="PTHR11014">
    <property type="entry name" value="PEPTIDASE M20 FAMILY MEMBER"/>
    <property type="match status" value="1"/>
</dbReference>
<dbReference type="InterPro" id="IPR002933">
    <property type="entry name" value="Peptidase_M20"/>
</dbReference>
<keyword evidence="3" id="KW-0732">Signal</keyword>
<keyword evidence="5" id="KW-0812">Transmembrane</keyword>
<feature type="transmembrane region" description="Helical" evidence="5">
    <location>
        <begin position="61"/>
        <end position="80"/>
    </location>
</feature>
<dbReference type="GO" id="GO:0016787">
    <property type="term" value="F:hydrolase activity"/>
    <property type="evidence" value="ECO:0000318"/>
    <property type="project" value="GO_Central"/>
</dbReference>
<dbReference type="OMA" id="LMMVAQP"/>
<dbReference type="SUPFAM" id="SSF53187">
    <property type="entry name" value="Zn-dependent exopeptidases"/>
    <property type="match status" value="1"/>
</dbReference>
<evidence type="ECO:0000313" key="7">
    <source>
        <dbReference type="Proteomes" id="UP000004995"/>
    </source>
</evidence>
<dbReference type="EnsemblPlants" id="KQL11867">
    <property type="protein sequence ID" value="KQL11867"/>
    <property type="gene ID" value="SETIT_006207mg"/>
</dbReference>
<dbReference type="InterPro" id="IPR036264">
    <property type="entry name" value="Bact_exopeptidase_dim_dom"/>
</dbReference>
<gene>
    <name evidence="6" type="primary">LOC101754199</name>
</gene>
<comment type="function">
    <text evidence="1">Hydrolyzes certain amino acid conjugates of the plant growth regulator indole-3-acetic acid (IAA).</text>
</comment>
<dbReference type="InterPro" id="IPR017439">
    <property type="entry name" value="Amidohydrolase"/>
</dbReference>
<dbReference type="GO" id="GO:0009850">
    <property type="term" value="P:auxin metabolic process"/>
    <property type="evidence" value="ECO:0007669"/>
    <property type="project" value="InterPro"/>
</dbReference>
<dbReference type="FunCoup" id="K3XW99">
    <property type="interactions" value="178"/>
</dbReference>
<evidence type="ECO:0000313" key="6">
    <source>
        <dbReference type="EnsemblPlants" id="KQL11867"/>
    </source>
</evidence>
<evidence type="ECO:0000256" key="2">
    <source>
        <dbReference type="ARBA" id="ARBA00006153"/>
    </source>
</evidence>
<reference evidence="7" key="1">
    <citation type="journal article" date="2012" name="Nat. Biotechnol.">
        <title>Reference genome sequence of the model plant Setaria.</title>
        <authorList>
            <person name="Bennetzen J.L."/>
            <person name="Schmutz J."/>
            <person name="Wang H."/>
            <person name="Percifield R."/>
            <person name="Hawkins J."/>
            <person name="Pontaroli A.C."/>
            <person name="Estep M."/>
            <person name="Feng L."/>
            <person name="Vaughn J.N."/>
            <person name="Grimwood J."/>
            <person name="Jenkins J."/>
            <person name="Barry K."/>
            <person name="Lindquist E."/>
            <person name="Hellsten U."/>
            <person name="Deshpande S."/>
            <person name="Wang X."/>
            <person name="Wu X."/>
            <person name="Mitros T."/>
            <person name="Triplett J."/>
            <person name="Yang X."/>
            <person name="Ye C.Y."/>
            <person name="Mauro-Herrera M."/>
            <person name="Wang L."/>
            <person name="Li P."/>
            <person name="Sharma M."/>
            <person name="Sharma R."/>
            <person name="Ronald P.C."/>
            <person name="Panaud O."/>
            <person name="Kellogg E.A."/>
            <person name="Brutnell T.P."/>
            <person name="Doust A.N."/>
            <person name="Tuskan G.A."/>
            <person name="Rokhsar D."/>
            <person name="Devos K.M."/>
        </authorList>
    </citation>
    <scope>NUCLEOTIDE SEQUENCE [LARGE SCALE GENOMIC DNA]</scope>
    <source>
        <strain evidence="7">cv. Yugu1</strain>
    </source>
</reference>
<dbReference type="Gene3D" id="3.30.70.360">
    <property type="match status" value="1"/>
</dbReference>
<evidence type="ECO:0008006" key="8">
    <source>
        <dbReference type="Google" id="ProtNLM"/>
    </source>
</evidence>
<reference evidence="6" key="2">
    <citation type="submission" date="2018-08" db="UniProtKB">
        <authorList>
            <consortium name="EnsemblPlants"/>
        </authorList>
    </citation>
    <scope>IDENTIFICATION</scope>
    <source>
        <strain evidence="6">Yugu1</strain>
    </source>
</reference>
<dbReference type="Gene3D" id="3.40.630.10">
    <property type="entry name" value="Zn peptidases"/>
    <property type="match status" value="1"/>
</dbReference>
<dbReference type="InterPro" id="IPR044757">
    <property type="entry name" value="ILR1-like_Hyd"/>
</dbReference>
<dbReference type="GO" id="GO:0009694">
    <property type="term" value="P:jasmonic acid metabolic process"/>
    <property type="evidence" value="ECO:0000318"/>
    <property type="project" value="GO_Central"/>
</dbReference>
<dbReference type="SUPFAM" id="SSF55031">
    <property type="entry name" value="Bacterial exopeptidase dimerisation domain"/>
    <property type="match status" value="1"/>
</dbReference>
<dbReference type="MEROPS" id="M20.A05"/>
<dbReference type="EMBL" id="AGNK02002654">
    <property type="status" value="NOT_ANNOTATED_CDS"/>
    <property type="molecule type" value="Genomic_DNA"/>
</dbReference>
<dbReference type="Proteomes" id="UP000004995">
    <property type="component" value="Unassembled WGS sequence"/>
</dbReference>
<dbReference type="HOGENOM" id="CLU_023257_0_0_1"/>
<keyword evidence="5" id="KW-1133">Transmembrane helix</keyword>
<keyword evidence="4" id="KW-0378">Hydrolase</keyword>
<dbReference type="CDD" id="cd08017">
    <property type="entry name" value="M20_IAA_Hyd"/>
    <property type="match status" value="1"/>
</dbReference>
<keyword evidence="5" id="KW-0472">Membrane</keyword>
<evidence type="ECO:0000256" key="5">
    <source>
        <dbReference type="SAM" id="Phobius"/>
    </source>
</evidence>
<organism evidence="6 7">
    <name type="scientific">Setaria italica</name>
    <name type="common">Foxtail millet</name>
    <name type="synonym">Panicum italicum</name>
    <dbReference type="NCBI Taxonomy" id="4555"/>
    <lineage>
        <taxon>Eukaryota</taxon>
        <taxon>Viridiplantae</taxon>
        <taxon>Streptophyta</taxon>
        <taxon>Embryophyta</taxon>
        <taxon>Tracheophyta</taxon>
        <taxon>Spermatophyta</taxon>
        <taxon>Magnoliopsida</taxon>
        <taxon>Liliopsida</taxon>
        <taxon>Poales</taxon>
        <taxon>Poaceae</taxon>
        <taxon>PACMAD clade</taxon>
        <taxon>Panicoideae</taxon>
        <taxon>Panicodae</taxon>
        <taxon>Paniceae</taxon>
        <taxon>Cenchrinae</taxon>
        <taxon>Setaria</taxon>
    </lineage>
</organism>
<accession>K3XW99</accession>
<dbReference type="PANTHER" id="PTHR11014:SF62">
    <property type="entry name" value="IAA-AMINO ACID HYDROLASE ILR1-LIKE 6"/>
    <property type="match status" value="1"/>
</dbReference>
<dbReference type="STRING" id="4555.K3XW99"/>
<keyword evidence="7" id="KW-1185">Reference proteome</keyword>
<dbReference type="Pfam" id="PF01546">
    <property type="entry name" value="Peptidase_M20"/>
    <property type="match status" value="1"/>
</dbReference>
<dbReference type="AlphaFoldDB" id="K3XW99"/>
<evidence type="ECO:0000256" key="3">
    <source>
        <dbReference type="ARBA" id="ARBA00022729"/>
    </source>
</evidence>
<evidence type="ECO:0000256" key="4">
    <source>
        <dbReference type="ARBA" id="ARBA00022801"/>
    </source>
</evidence>
<dbReference type="eggNOG" id="ENOG502QQEM">
    <property type="taxonomic scope" value="Eukaryota"/>
</dbReference>
<name>K3XW99_SETIT</name>